<evidence type="ECO:0000313" key="1">
    <source>
        <dbReference type="EMBL" id="KVV40904.1"/>
    </source>
</evidence>
<reference evidence="1 2" key="1">
    <citation type="submission" date="2015-11" db="EMBL/GenBank/DDBJ databases">
        <title>Expanding the genomic diversity of Burkholderia species for the development of highly accurate diagnostics.</title>
        <authorList>
            <person name="Sahl J."/>
            <person name="Keim P."/>
            <person name="Wagner D."/>
        </authorList>
    </citation>
    <scope>NUCLEOTIDE SEQUENCE [LARGE SCALE GENOMIC DNA]</scope>
    <source>
        <strain evidence="1 2">MSMB1301WGS</strain>
    </source>
</reference>
<protein>
    <submittedName>
        <fullName evidence="1">Uncharacterized protein</fullName>
    </submittedName>
</protein>
<accession>A0A105V463</accession>
<gene>
    <name evidence="1" type="ORF">WT27_13340</name>
</gene>
<organism evidence="1 2">
    <name type="scientific">Burkholderia territorii</name>
    <dbReference type="NCBI Taxonomy" id="1503055"/>
    <lineage>
        <taxon>Bacteria</taxon>
        <taxon>Pseudomonadati</taxon>
        <taxon>Pseudomonadota</taxon>
        <taxon>Betaproteobacteria</taxon>
        <taxon>Burkholderiales</taxon>
        <taxon>Burkholderiaceae</taxon>
        <taxon>Burkholderia</taxon>
        <taxon>Burkholderia cepacia complex</taxon>
    </lineage>
</organism>
<proteinExistence type="predicted"/>
<keyword evidence="2" id="KW-1185">Reference proteome</keyword>
<dbReference type="AlphaFoldDB" id="A0A105V463"/>
<dbReference type="Proteomes" id="UP000062317">
    <property type="component" value="Unassembled WGS sequence"/>
</dbReference>
<comment type="caution">
    <text evidence="1">The sequence shown here is derived from an EMBL/GenBank/DDBJ whole genome shotgun (WGS) entry which is preliminary data.</text>
</comment>
<dbReference type="EMBL" id="LPEQ01000113">
    <property type="protein sequence ID" value="KVV40904.1"/>
    <property type="molecule type" value="Genomic_DNA"/>
</dbReference>
<sequence length="89" mass="10224">MNELRFIWEVRGHFHAGELRFVLSPSNISQHWFVPRHWLDDDFAILEHIVRTQLIKKDACAIENTVARMASSLNEVAHGIEQRSAVSGS</sequence>
<evidence type="ECO:0000313" key="2">
    <source>
        <dbReference type="Proteomes" id="UP000062317"/>
    </source>
</evidence>
<name>A0A105V463_9BURK</name>